<organism evidence="1 2">
    <name type="scientific">Entomophthora muscae</name>
    <dbReference type="NCBI Taxonomy" id="34485"/>
    <lineage>
        <taxon>Eukaryota</taxon>
        <taxon>Fungi</taxon>
        <taxon>Fungi incertae sedis</taxon>
        <taxon>Zoopagomycota</taxon>
        <taxon>Entomophthoromycotina</taxon>
        <taxon>Entomophthoromycetes</taxon>
        <taxon>Entomophthorales</taxon>
        <taxon>Entomophthoraceae</taxon>
        <taxon>Entomophthora</taxon>
    </lineage>
</organism>
<comment type="caution">
    <text evidence="1">The sequence shown here is derived from an EMBL/GenBank/DDBJ whole genome shotgun (WGS) entry which is preliminary data.</text>
</comment>
<gene>
    <name evidence="1" type="ORF">DSO57_1024173</name>
</gene>
<accession>A0ACC2S4P6</accession>
<keyword evidence="2" id="KW-1185">Reference proteome</keyword>
<evidence type="ECO:0000313" key="1">
    <source>
        <dbReference type="EMBL" id="KAJ9057285.1"/>
    </source>
</evidence>
<dbReference type="Proteomes" id="UP001165960">
    <property type="component" value="Unassembled WGS sequence"/>
</dbReference>
<protein>
    <submittedName>
        <fullName evidence="1">Uncharacterized protein</fullName>
    </submittedName>
</protein>
<evidence type="ECO:0000313" key="2">
    <source>
        <dbReference type="Proteomes" id="UP001165960"/>
    </source>
</evidence>
<dbReference type="EMBL" id="QTSX02005809">
    <property type="protein sequence ID" value="KAJ9057285.1"/>
    <property type="molecule type" value="Genomic_DNA"/>
</dbReference>
<name>A0ACC2S4P6_9FUNG</name>
<reference evidence="1" key="1">
    <citation type="submission" date="2022-04" db="EMBL/GenBank/DDBJ databases">
        <title>Genome of the entomopathogenic fungus Entomophthora muscae.</title>
        <authorList>
            <person name="Elya C."/>
            <person name="Lovett B.R."/>
            <person name="Lee E."/>
            <person name="Macias A.M."/>
            <person name="Hajek A.E."/>
            <person name="De Bivort B.L."/>
            <person name="Kasson M.T."/>
            <person name="De Fine Licht H.H."/>
            <person name="Stajich J.E."/>
        </authorList>
    </citation>
    <scope>NUCLEOTIDE SEQUENCE</scope>
    <source>
        <strain evidence="1">Berkeley</strain>
    </source>
</reference>
<sequence>MRGETGEVWRIRDKKKGKQKPVLYADLQGKTGEAATTQAGVLKLSALDLVLATPPSLIPPVSLPPEDPVGWAPEEGSVTQEPAPKRALWLLGGMILMGLDSYFPQFSGASSLGDATLSGHPSCELDGALVDPFPRMGAKLSLVPLSHTKADF</sequence>
<proteinExistence type="predicted"/>